<sequence>MRANHPTQAAVSEVHKLPPHPVQSRVCSRDHLTVTKPPRKARNSSPSVVKPSTQTPDKRIAMAFRKNSLPWEVGTEFEKLQKRVNRLPINLHITSSTASRTANSTETLHSALQSGCNIFERYTDYGTVVSARSVTRTPTTISKDSELDTHGSSSSNSKRTQKHVPTAVMKSTKPIYDQLCRPTDHVHKAEFHDRQLYMYIVADATGKQMYLPNPFRIVV</sequence>
<proteinExistence type="predicted"/>
<reference evidence="2" key="1">
    <citation type="submission" date="2019-07" db="EMBL/GenBank/DDBJ databases">
        <title>Annotation for the trematode Paragonimus miyazaki's.</title>
        <authorList>
            <person name="Choi Y.-J."/>
        </authorList>
    </citation>
    <scope>NUCLEOTIDE SEQUENCE</scope>
    <source>
        <strain evidence="2">Japan</strain>
    </source>
</reference>
<evidence type="ECO:0000256" key="1">
    <source>
        <dbReference type="SAM" id="MobiDB-lite"/>
    </source>
</evidence>
<protein>
    <submittedName>
        <fullName evidence="2">Uncharacterized protein</fullName>
    </submittedName>
</protein>
<name>A0A8S9YLN7_9TREM</name>
<gene>
    <name evidence="2" type="ORF">EG68_10089</name>
</gene>
<evidence type="ECO:0000313" key="3">
    <source>
        <dbReference type="Proteomes" id="UP000822476"/>
    </source>
</evidence>
<feature type="region of interest" description="Disordered" evidence="1">
    <location>
        <begin position="1"/>
        <end position="55"/>
    </location>
</feature>
<dbReference type="Proteomes" id="UP000822476">
    <property type="component" value="Unassembled WGS sequence"/>
</dbReference>
<organism evidence="2 3">
    <name type="scientific">Paragonimus skrjabini miyazakii</name>
    <dbReference type="NCBI Taxonomy" id="59628"/>
    <lineage>
        <taxon>Eukaryota</taxon>
        <taxon>Metazoa</taxon>
        <taxon>Spiralia</taxon>
        <taxon>Lophotrochozoa</taxon>
        <taxon>Platyhelminthes</taxon>
        <taxon>Trematoda</taxon>
        <taxon>Digenea</taxon>
        <taxon>Plagiorchiida</taxon>
        <taxon>Troglotremata</taxon>
        <taxon>Troglotrematidae</taxon>
        <taxon>Paragonimus</taxon>
    </lineage>
</organism>
<feature type="region of interest" description="Disordered" evidence="1">
    <location>
        <begin position="140"/>
        <end position="165"/>
    </location>
</feature>
<comment type="caution">
    <text evidence="2">The sequence shown here is derived from an EMBL/GenBank/DDBJ whole genome shotgun (WGS) entry which is preliminary data.</text>
</comment>
<keyword evidence="3" id="KW-1185">Reference proteome</keyword>
<dbReference type="AlphaFoldDB" id="A0A8S9YLN7"/>
<evidence type="ECO:0000313" key="2">
    <source>
        <dbReference type="EMBL" id="KAF7246086.1"/>
    </source>
</evidence>
<feature type="compositionally biased region" description="Polar residues" evidence="1">
    <location>
        <begin position="1"/>
        <end position="10"/>
    </location>
</feature>
<dbReference type="EMBL" id="JTDE01006007">
    <property type="protein sequence ID" value="KAF7246086.1"/>
    <property type="molecule type" value="Genomic_DNA"/>
</dbReference>
<feature type="compositionally biased region" description="Polar residues" evidence="1">
    <location>
        <begin position="43"/>
        <end position="55"/>
    </location>
</feature>
<accession>A0A8S9YLN7</accession>